<dbReference type="CDD" id="cd13705">
    <property type="entry name" value="PBP2_BvgS_D1"/>
    <property type="match status" value="1"/>
</dbReference>
<dbReference type="InterPro" id="IPR008207">
    <property type="entry name" value="Sig_transdc_His_kin_Hpt_dom"/>
</dbReference>
<keyword evidence="11" id="KW-0418">Kinase</keyword>
<dbReference type="InterPro" id="IPR035965">
    <property type="entry name" value="PAS-like_dom_sf"/>
</dbReference>
<evidence type="ECO:0000256" key="11">
    <source>
        <dbReference type="ARBA" id="ARBA00022777"/>
    </source>
</evidence>
<proteinExistence type="predicted"/>
<dbReference type="CDD" id="cd16922">
    <property type="entry name" value="HATPase_EvgS-ArcB-TorS-like"/>
    <property type="match status" value="1"/>
</dbReference>
<evidence type="ECO:0000256" key="4">
    <source>
        <dbReference type="ARBA" id="ARBA00022475"/>
    </source>
</evidence>
<dbReference type="PROSITE" id="PS50110">
    <property type="entry name" value="RESPONSE_REGULATORY"/>
    <property type="match status" value="1"/>
</dbReference>
<dbReference type="Pfam" id="PF01627">
    <property type="entry name" value="Hpt"/>
    <property type="match status" value="1"/>
</dbReference>
<dbReference type="PRINTS" id="PR00344">
    <property type="entry name" value="BCTRLSENSOR"/>
</dbReference>
<keyword evidence="8 18" id="KW-0812">Transmembrane</keyword>
<keyword evidence="5" id="KW-0997">Cell inner membrane</keyword>
<dbReference type="SUPFAM" id="SSF47226">
    <property type="entry name" value="Histidine-containing phosphotransfer domain, HPT domain"/>
    <property type="match status" value="1"/>
</dbReference>
<feature type="modified residue" description="4-aspartylphosphate" evidence="17">
    <location>
        <position position="1019"/>
    </location>
</feature>
<dbReference type="CDD" id="cd13707">
    <property type="entry name" value="PBP2_BvgS_D2"/>
    <property type="match status" value="1"/>
</dbReference>
<dbReference type="InterPro" id="IPR036890">
    <property type="entry name" value="HATPase_C_sf"/>
</dbReference>
<feature type="domain" description="Response regulatory" evidence="20">
    <location>
        <begin position="970"/>
        <end position="1084"/>
    </location>
</feature>
<keyword evidence="9" id="KW-0732">Signal</keyword>
<dbReference type="InterPro" id="IPR036097">
    <property type="entry name" value="HisK_dim/P_sf"/>
</dbReference>
<dbReference type="Gene3D" id="3.30.565.10">
    <property type="entry name" value="Histidine kinase-like ATPase, C-terminal domain"/>
    <property type="match status" value="1"/>
</dbReference>
<evidence type="ECO:0000256" key="3">
    <source>
        <dbReference type="ARBA" id="ARBA00012438"/>
    </source>
</evidence>
<accession>A0A0T9TBE0</accession>
<dbReference type="PANTHER" id="PTHR43047">
    <property type="entry name" value="TWO-COMPONENT HISTIDINE PROTEIN KINASE"/>
    <property type="match status" value="1"/>
</dbReference>
<dbReference type="CDD" id="cd17546">
    <property type="entry name" value="REC_hyHK_CKI1_RcsC-like"/>
    <property type="match status" value="1"/>
</dbReference>
<dbReference type="Pfam" id="PF00072">
    <property type="entry name" value="Response_reg"/>
    <property type="match status" value="1"/>
</dbReference>
<dbReference type="InterPro" id="IPR005467">
    <property type="entry name" value="His_kinase_dom"/>
</dbReference>
<feature type="domain" description="HPt" evidence="21">
    <location>
        <begin position="1108"/>
        <end position="1205"/>
    </location>
</feature>
<evidence type="ECO:0000259" key="20">
    <source>
        <dbReference type="PROSITE" id="PS50110"/>
    </source>
</evidence>
<evidence type="ECO:0000256" key="8">
    <source>
        <dbReference type="ARBA" id="ARBA00022692"/>
    </source>
</evidence>
<dbReference type="EC" id="2.7.13.3" evidence="3"/>
<dbReference type="SUPFAM" id="SSF55785">
    <property type="entry name" value="PYP-like sensor domain (PAS domain)"/>
    <property type="match status" value="1"/>
</dbReference>
<evidence type="ECO:0000256" key="10">
    <source>
        <dbReference type="ARBA" id="ARBA00022741"/>
    </source>
</evidence>
<dbReference type="PROSITE" id="PS50109">
    <property type="entry name" value="HIS_KIN"/>
    <property type="match status" value="1"/>
</dbReference>
<evidence type="ECO:0000256" key="2">
    <source>
        <dbReference type="ARBA" id="ARBA00004429"/>
    </source>
</evidence>
<feature type="transmembrane region" description="Helical" evidence="18">
    <location>
        <begin position="547"/>
        <end position="569"/>
    </location>
</feature>
<dbReference type="GO" id="GO:0005886">
    <property type="term" value="C:plasma membrane"/>
    <property type="evidence" value="ECO:0007669"/>
    <property type="project" value="UniProtKB-SubCell"/>
</dbReference>
<evidence type="ECO:0000313" key="23">
    <source>
        <dbReference type="Proteomes" id="UP000040088"/>
    </source>
</evidence>
<dbReference type="Gene3D" id="3.40.190.10">
    <property type="entry name" value="Periplasmic binding protein-like II"/>
    <property type="match status" value="4"/>
</dbReference>
<evidence type="ECO:0000259" key="21">
    <source>
        <dbReference type="PROSITE" id="PS50894"/>
    </source>
</evidence>
<dbReference type="SUPFAM" id="SSF55874">
    <property type="entry name" value="ATPase domain of HSP90 chaperone/DNA topoisomerase II/histidine kinase"/>
    <property type="match status" value="1"/>
</dbReference>
<feature type="modified residue" description="Phosphohistidine" evidence="16">
    <location>
        <position position="1147"/>
    </location>
</feature>
<dbReference type="InterPro" id="IPR003594">
    <property type="entry name" value="HATPase_dom"/>
</dbReference>
<dbReference type="GO" id="GO:0005524">
    <property type="term" value="F:ATP binding"/>
    <property type="evidence" value="ECO:0007669"/>
    <property type="project" value="UniProtKB-KW"/>
</dbReference>
<evidence type="ECO:0000256" key="15">
    <source>
        <dbReference type="ARBA" id="ARBA00023136"/>
    </source>
</evidence>
<dbReference type="InterPro" id="IPR001789">
    <property type="entry name" value="Sig_transdc_resp-reg_receiver"/>
</dbReference>
<dbReference type="InterPro" id="IPR011006">
    <property type="entry name" value="CheY-like_superfamily"/>
</dbReference>
<dbReference type="InterPro" id="IPR036641">
    <property type="entry name" value="HPT_dom_sf"/>
</dbReference>
<name>A0A0T9TBE0_YERAE</name>
<dbReference type="PANTHER" id="PTHR43047:SF72">
    <property type="entry name" value="OSMOSENSING HISTIDINE PROTEIN KINASE SLN1"/>
    <property type="match status" value="1"/>
</dbReference>
<dbReference type="Gene3D" id="1.20.120.160">
    <property type="entry name" value="HPT domain"/>
    <property type="match status" value="1"/>
</dbReference>
<dbReference type="Proteomes" id="UP000040088">
    <property type="component" value="Unassembled WGS sequence"/>
</dbReference>
<protein>
    <recommendedName>
        <fullName evidence="3">histidine kinase</fullName>
        <ecNumber evidence="3">2.7.13.3</ecNumber>
    </recommendedName>
</protein>
<evidence type="ECO:0000256" key="17">
    <source>
        <dbReference type="PROSITE-ProRule" id="PRU00169"/>
    </source>
</evidence>
<keyword evidence="4" id="KW-1003">Cell membrane</keyword>
<dbReference type="Pfam" id="PF02518">
    <property type="entry name" value="HATPase_c"/>
    <property type="match status" value="1"/>
</dbReference>
<dbReference type="Pfam" id="PF00512">
    <property type="entry name" value="HisKA"/>
    <property type="match status" value="1"/>
</dbReference>
<dbReference type="PROSITE" id="PS50894">
    <property type="entry name" value="HPT"/>
    <property type="match status" value="1"/>
</dbReference>
<evidence type="ECO:0000256" key="13">
    <source>
        <dbReference type="ARBA" id="ARBA00022989"/>
    </source>
</evidence>
<evidence type="ECO:0000256" key="7">
    <source>
        <dbReference type="ARBA" id="ARBA00022679"/>
    </source>
</evidence>
<dbReference type="EMBL" id="CQEM01000002">
    <property type="protein sequence ID" value="CNK72531.1"/>
    <property type="molecule type" value="Genomic_DNA"/>
</dbReference>
<keyword evidence="12" id="KW-0067">ATP-binding</keyword>
<dbReference type="Gene3D" id="1.10.287.130">
    <property type="match status" value="1"/>
</dbReference>
<keyword evidence="14" id="KW-0902">Two-component regulatory system</keyword>
<dbReference type="SMART" id="SM00448">
    <property type="entry name" value="REC"/>
    <property type="match status" value="1"/>
</dbReference>
<comment type="subcellular location">
    <subcellularLocation>
        <location evidence="2">Cell inner membrane</location>
        <topology evidence="2">Multi-pass membrane protein</topology>
    </subcellularLocation>
</comment>
<evidence type="ECO:0000259" key="19">
    <source>
        <dbReference type="PROSITE" id="PS50109"/>
    </source>
</evidence>
<keyword evidence="13 18" id="KW-1133">Transmembrane helix</keyword>
<dbReference type="InterPro" id="IPR004358">
    <property type="entry name" value="Sig_transdc_His_kin-like_C"/>
</dbReference>
<dbReference type="FunFam" id="3.30.565.10:FF:000010">
    <property type="entry name" value="Sensor histidine kinase RcsC"/>
    <property type="match status" value="1"/>
</dbReference>
<keyword evidence="7 22" id="KW-0808">Transferase</keyword>
<dbReference type="SMART" id="SM00062">
    <property type="entry name" value="PBPb"/>
    <property type="match status" value="2"/>
</dbReference>
<evidence type="ECO:0000256" key="18">
    <source>
        <dbReference type="SAM" id="Phobius"/>
    </source>
</evidence>
<organism evidence="22 23">
    <name type="scientific">Yersinia aleksiciae</name>
    <dbReference type="NCBI Taxonomy" id="263819"/>
    <lineage>
        <taxon>Bacteria</taxon>
        <taxon>Pseudomonadati</taxon>
        <taxon>Pseudomonadota</taxon>
        <taxon>Gammaproteobacteria</taxon>
        <taxon>Enterobacterales</taxon>
        <taxon>Yersiniaceae</taxon>
        <taxon>Yersinia</taxon>
    </lineage>
</organism>
<evidence type="ECO:0000256" key="5">
    <source>
        <dbReference type="ARBA" id="ARBA00022519"/>
    </source>
</evidence>
<feature type="domain" description="Histidine kinase" evidence="19">
    <location>
        <begin position="728"/>
        <end position="948"/>
    </location>
</feature>
<dbReference type="Gene3D" id="3.40.50.2300">
    <property type="match status" value="1"/>
</dbReference>
<gene>
    <name evidence="22" type="primary">evgS</name>
    <name evidence="22" type="ORF">ERS008460_00709</name>
</gene>
<evidence type="ECO:0000256" key="16">
    <source>
        <dbReference type="PROSITE-ProRule" id="PRU00110"/>
    </source>
</evidence>
<evidence type="ECO:0000256" key="1">
    <source>
        <dbReference type="ARBA" id="ARBA00000085"/>
    </source>
</evidence>
<evidence type="ECO:0000256" key="14">
    <source>
        <dbReference type="ARBA" id="ARBA00023012"/>
    </source>
</evidence>
<dbReference type="InterPro" id="IPR001638">
    <property type="entry name" value="Solute-binding_3/MltF_N"/>
</dbReference>
<dbReference type="SUPFAM" id="SSF47384">
    <property type="entry name" value="Homodimeric domain of signal transducing histidine kinase"/>
    <property type="match status" value="1"/>
</dbReference>
<keyword evidence="15 18" id="KW-0472">Membrane</keyword>
<evidence type="ECO:0000256" key="12">
    <source>
        <dbReference type="ARBA" id="ARBA00022840"/>
    </source>
</evidence>
<dbReference type="AlphaFoldDB" id="A0A0T9TBE0"/>
<dbReference type="InterPro" id="IPR049870">
    <property type="entry name" value="BvgS-like_periplasmic1"/>
</dbReference>
<dbReference type="GO" id="GO:0000155">
    <property type="term" value="F:phosphorelay sensor kinase activity"/>
    <property type="evidence" value="ECO:0007669"/>
    <property type="project" value="InterPro"/>
</dbReference>
<comment type="catalytic activity">
    <reaction evidence="1">
        <text>ATP + protein L-histidine = ADP + protein N-phospho-L-histidine.</text>
        <dbReference type="EC" id="2.7.13.3"/>
    </reaction>
</comment>
<dbReference type="Pfam" id="PF00497">
    <property type="entry name" value="SBP_bac_3"/>
    <property type="match status" value="1"/>
</dbReference>
<dbReference type="GO" id="GO:0009927">
    <property type="term" value="F:histidine phosphotransfer kinase activity"/>
    <property type="evidence" value="ECO:0007669"/>
    <property type="project" value="TreeGrafter"/>
</dbReference>
<dbReference type="CDD" id="cd00082">
    <property type="entry name" value="HisKA"/>
    <property type="match status" value="1"/>
</dbReference>
<dbReference type="SMART" id="SM00387">
    <property type="entry name" value="HATPase_c"/>
    <property type="match status" value="1"/>
</dbReference>
<dbReference type="RefSeq" id="WP_244317078.1">
    <property type="nucleotide sequence ID" value="NZ_CQEM01000002.1"/>
</dbReference>
<dbReference type="InterPro" id="IPR049871">
    <property type="entry name" value="BvgS-like_periplasmic2"/>
</dbReference>
<sequence length="1205" mass="135400">MLIATELVNTMLRPLAGFVLLFFSLLFPLAHAEGNGPVTLELLGKHGAVTPTIKLSHSDQLWLAQKRTLTIAVFPPELPPLALNSIGGRYQGMNADYLELLHNVYNINVVIKRYSDEQQALAAVKSLEADLMLTHLSNYEKIIPPFIASQAMVQAYPALVTKQDEVMKPLHTDKSVTIAITNSYPSEEFIRASFPHATIVSFNSNYQALSSVADGQNDYFIGDSLSSSNIIMRDFNQILSIVKFWSKPQTYNYFIALDNQSQLINIINLFLNSVADKISHQITLSWIEDDYLSFLTKTLSLSPKEERWIKNNPKLQVLINPYYAPLTMLDSNLEVRGLIGDILNLIHLQTGLIFEPVIANTDSEISRTLQNGDWDLQPTATESVELEDQLSFTHPYLTTPFVAVVRDSPQAISELSAGMKIAVPEYHELYEKLKIKYPGIKWVQVENTGIALNMVEDGKLDASIYTQISARYMIEHYYPGQLKYFSLLDEEPATISFALPCGHQELQSILNKALDNISPREIGRLSGKWTTMPNIQIDTWNLYNKQFYVVLALTAMLIFSCLLWGRYLLREIRTRKQSQADLEYQLSFSNTLANSIPLPNYVISPVGTLQDYNHAFTAFFSANLRTEIRQSLFDSRHPLASIFSAIRSDIENLIPDNVILHPLILNNGVEDRHILHWSTLCVMPATGSATIICIWQDITESKRLMKEIQIEKDKAIRASQEKSGFLASMSHEIRTPISTIMGFLELLATNSQESDKDIELIQLSYTSAQSLLELIGDILDIEKIESGHFELSPEWLDLELLINSVLRSFEGLAIQKKLKLTFVNRLVKGERLWLDPKALKQTLINLLSNALKFTQQGHIEVCAETGSPNANQSQLILSVTDTGSGISQEDQQQLFQPFSQTEAGKQQVGSGLGLMICRKLILQMGGDIKISSKLDMGTTITIMLTTDMARNSITTVTTSLPAITAPKRIKILISDDHSINRLLLKRQLDTLGYHVDEAVDGEQALALIKQNSYDLLITDIHMPGINGIMLTRHIRNFNNKIVIWGLTANAQAQERERCLASGMNLCLFKPLTLQKLENSLGTLNTLASPCQLGEFIDLEMLTTQTLGDALLIRQMLEKSQQENAKDLKCAQEAAISGDWPGFRHHLHRIKGAAQILGASELYRLSLRLENHQPMQQQDNMMQADLLELEAQLKILSDEIDRFYAA</sequence>
<dbReference type="SMART" id="SM00388">
    <property type="entry name" value="HisKA"/>
    <property type="match status" value="1"/>
</dbReference>
<reference evidence="23" key="1">
    <citation type="submission" date="2015-03" db="EMBL/GenBank/DDBJ databases">
        <authorList>
            <consortium name="Pathogen Informatics"/>
        </authorList>
    </citation>
    <scope>NUCLEOTIDE SEQUENCE [LARGE SCALE GENOMIC DNA]</scope>
    <source>
        <strain evidence="23">IP27925</strain>
    </source>
</reference>
<keyword evidence="10" id="KW-0547">Nucleotide-binding</keyword>
<evidence type="ECO:0000256" key="6">
    <source>
        <dbReference type="ARBA" id="ARBA00022553"/>
    </source>
</evidence>
<evidence type="ECO:0000313" key="22">
    <source>
        <dbReference type="EMBL" id="CNK72531.1"/>
    </source>
</evidence>
<evidence type="ECO:0000256" key="9">
    <source>
        <dbReference type="ARBA" id="ARBA00022729"/>
    </source>
</evidence>
<keyword evidence="6 17" id="KW-0597">Phosphoprotein</keyword>
<dbReference type="SUPFAM" id="SSF52172">
    <property type="entry name" value="CheY-like"/>
    <property type="match status" value="1"/>
</dbReference>
<dbReference type="SUPFAM" id="SSF53850">
    <property type="entry name" value="Periplasmic binding protein-like II"/>
    <property type="match status" value="2"/>
</dbReference>
<dbReference type="InterPro" id="IPR003661">
    <property type="entry name" value="HisK_dim/P_dom"/>
</dbReference>